<evidence type="ECO:0000256" key="2">
    <source>
        <dbReference type="ARBA" id="ARBA00007422"/>
    </source>
</evidence>
<evidence type="ECO:0000256" key="6">
    <source>
        <dbReference type="ARBA" id="ARBA00023235"/>
    </source>
</evidence>
<keyword evidence="7" id="KW-0324">Glycolysis</keyword>
<evidence type="ECO:0000256" key="7">
    <source>
        <dbReference type="RuleBase" id="RU363013"/>
    </source>
</evidence>
<evidence type="ECO:0000313" key="9">
    <source>
        <dbReference type="Proteomes" id="UP000784294"/>
    </source>
</evidence>
<dbReference type="InterPro" id="IPR020861">
    <property type="entry name" value="Triosephosphate_isomerase_AS"/>
</dbReference>
<dbReference type="SUPFAM" id="SSF51351">
    <property type="entry name" value="Triosephosphate isomerase (TIM)"/>
    <property type="match status" value="1"/>
</dbReference>
<keyword evidence="5 7" id="KW-0312">Gluconeogenesis</keyword>
<reference evidence="8" key="1">
    <citation type="submission" date="2018-11" db="EMBL/GenBank/DDBJ databases">
        <authorList>
            <consortium name="Pathogen Informatics"/>
        </authorList>
    </citation>
    <scope>NUCLEOTIDE SEQUENCE</scope>
</reference>
<dbReference type="PANTHER" id="PTHR21139:SF2">
    <property type="entry name" value="TRIOSEPHOSPHATE ISOMERASE"/>
    <property type="match status" value="1"/>
</dbReference>
<comment type="pathway">
    <text evidence="7">Carbohydrate biosynthesis; gluconeogenesis.</text>
</comment>
<dbReference type="EMBL" id="CAAALY010002371">
    <property type="protein sequence ID" value="VEL07735.1"/>
    <property type="molecule type" value="Genomic_DNA"/>
</dbReference>
<comment type="similarity">
    <text evidence="2 7">Belongs to the triosephosphate isomerase family.</text>
</comment>
<protein>
    <recommendedName>
        <fullName evidence="4 7">Triosephosphate isomerase</fullName>
        <ecNumber evidence="7">5.3.1.1</ecNumber>
    </recommendedName>
</protein>
<gene>
    <name evidence="8" type="ORF">PXEA_LOCUS1175</name>
</gene>
<dbReference type="GO" id="GO:0004807">
    <property type="term" value="F:triose-phosphate isomerase activity"/>
    <property type="evidence" value="ECO:0007669"/>
    <property type="project" value="UniProtKB-EC"/>
</dbReference>
<dbReference type="GO" id="GO:0006096">
    <property type="term" value="P:glycolytic process"/>
    <property type="evidence" value="ECO:0007669"/>
    <property type="project" value="UniProtKB-UniPathway"/>
</dbReference>
<evidence type="ECO:0000256" key="4">
    <source>
        <dbReference type="ARBA" id="ARBA00019397"/>
    </source>
</evidence>
<dbReference type="EC" id="5.3.1.1" evidence="7"/>
<dbReference type="PROSITE" id="PS51440">
    <property type="entry name" value="TIM_2"/>
    <property type="match status" value="1"/>
</dbReference>
<dbReference type="Proteomes" id="UP000784294">
    <property type="component" value="Unassembled WGS sequence"/>
</dbReference>
<comment type="caution">
    <text evidence="8">The sequence shown here is derived from an EMBL/GenBank/DDBJ whole genome shotgun (WGS) entry which is preliminary data.</text>
</comment>
<dbReference type="InterPro" id="IPR000652">
    <property type="entry name" value="Triosephosphate_isomerase"/>
</dbReference>
<dbReference type="UniPathway" id="UPA00109">
    <property type="reaction ID" value="UER00189"/>
</dbReference>
<comment type="pathway">
    <text evidence="1 7">Carbohydrate degradation; glycolysis; D-glyceraldehyde 3-phosphate from glycerone phosphate: step 1/1.</text>
</comment>
<dbReference type="GO" id="GO:0046166">
    <property type="term" value="P:glyceraldehyde-3-phosphate biosynthetic process"/>
    <property type="evidence" value="ECO:0007669"/>
    <property type="project" value="TreeGrafter"/>
</dbReference>
<evidence type="ECO:0000313" key="8">
    <source>
        <dbReference type="EMBL" id="VEL07735.1"/>
    </source>
</evidence>
<evidence type="ECO:0000256" key="1">
    <source>
        <dbReference type="ARBA" id="ARBA00004680"/>
    </source>
</evidence>
<name>A0A3S5CBK8_9PLAT</name>
<dbReference type="AlphaFoldDB" id="A0A3S5CBK8"/>
<dbReference type="OrthoDB" id="6715177at2759"/>
<dbReference type="PANTHER" id="PTHR21139">
    <property type="entry name" value="TRIOSEPHOSPHATE ISOMERASE"/>
    <property type="match status" value="1"/>
</dbReference>
<dbReference type="PROSITE" id="PS00171">
    <property type="entry name" value="TIM_1"/>
    <property type="match status" value="1"/>
</dbReference>
<dbReference type="GO" id="GO:0019563">
    <property type="term" value="P:glycerol catabolic process"/>
    <property type="evidence" value="ECO:0007669"/>
    <property type="project" value="TreeGrafter"/>
</dbReference>
<dbReference type="InterPro" id="IPR035990">
    <property type="entry name" value="TIM_sf"/>
</dbReference>
<dbReference type="CDD" id="cd00311">
    <property type="entry name" value="TIM"/>
    <property type="match status" value="1"/>
</dbReference>
<dbReference type="Gene3D" id="3.20.20.70">
    <property type="entry name" value="Aldolase class I"/>
    <property type="match status" value="1"/>
</dbReference>
<evidence type="ECO:0000256" key="3">
    <source>
        <dbReference type="ARBA" id="ARBA00011738"/>
    </source>
</evidence>
<comment type="catalytic activity">
    <reaction evidence="7">
        <text>D-glyceraldehyde 3-phosphate = dihydroxyacetone phosphate</text>
        <dbReference type="Rhea" id="RHEA:18585"/>
        <dbReference type="ChEBI" id="CHEBI:57642"/>
        <dbReference type="ChEBI" id="CHEBI:59776"/>
        <dbReference type="EC" id="5.3.1.1"/>
    </reaction>
</comment>
<accession>A0A3S5CBK8</accession>
<keyword evidence="6 7" id="KW-0413">Isomerase</keyword>
<keyword evidence="9" id="KW-1185">Reference proteome</keyword>
<dbReference type="Pfam" id="PF00121">
    <property type="entry name" value="TIM"/>
    <property type="match status" value="1"/>
</dbReference>
<dbReference type="UniPathway" id="UPA00138"/>
<dbReference type="GO" id="GO:0006094">
    <property type="term" value="P:gluconeogenesis"/>
    <property type="evidence" value="ECO:0007669"/>
    <property type="project" value="UniProtKB-UniPathway"/>
</dbReference>
<organism evidence="8 9">
    <name type="scientific">Protopolystoma xenopodis</name>
    <dbReference type="NCBI Taxonomy" id="117903"/>
    <lineage>
        <taxon>Eukaryota</taxon>
        <taxon>Metazoa</taxon>
        <taxon>Spiralia</taxon>
        <taxon>Lophotrochozoa</taxon>
        <taxon>Platyhelminthes</taxon>
        <taxon>Monogenea</taxon>
        <taxon>Polyopisthocotylea</taxon>
        <taxon>Polystomatidea</taxon>
        <taxon>Polystomatidae</taxon>
        <taxon>Protopolystoma</taxon>
    </lineage>
</organism>
<proteinExistence type="inferred from homology"/>
<evidence type="ECO:0000256" key="5">
    <source>
        <dbReference type="ARBA" id="ARBA00022432"/>
    </source>
</evidence>
<sequence length="143" mass="15336">MVGDKVRHALDLGLSVLPCIGEKLDEREAGNTEAVCFRQMKAIAANIKSNDWSRVVIAYEPVWAIGTGKTATPEQAQEVHAALRKWLSENVSPAVSASVRILYGGSVTSANCKDLASRPDIDGFLVGGASLKPEFIDIINAKK</sequence>
<dbReference type="GO" id="GO:0005829">
    <property type="term" value="C:cytosol"/>
    <property type="evidence" value="ECO:0007669"/>
    <property type="project" value="TreeGrafter"/>
</dbReference>
<dbReference type="InterPro" id="IPR013785">
    <property type="entry name" value="Aldolase_TIM"/>
</dbReference>
<comment type="subunit">
    <text evidence="3">Homodimer.</text>
</comment>
<dbReference type="NCBIfam" id="TIGR00419">
    <property type="entry name" value="tim"/>
    <property type="match status" value="1"/>
</dbReference>